<dbReference type="Gramene" id="KGN46080">
    <property type="protein sequence ID" value="KGN46080"/>
    <property type="gene ID" value="Csa_6G052060"/>
</dbReference>
<evidence type="ECO:0000313" key="3">
    <source>
        <dbReference type="Proteomes" id="UP000029981"/>
    </source>
</evidence>
<reference evidence="2 3" key="4">
    <citation type="journal article" date="2011" name="BMC Genomics">
        <title>RNA-Seq improves annotation of protein-coding genes in the cucumber genome.</title>
        <authorList>
            <person name="Li Z."/>
            <person name="Zhang Z."/>
            <person name="Yan P."/>
            <person name="Huang S."/>
            <person name="Fei Z."/>
            <person name="Lin K."/>
        </authorList>
    </citation>
    <scope>NUCLEOTIDE SEQUENCE [LARGE SCALE GENOMIC DNA]</scope>
    <source>
        <strain evidence="3">cv. 9930</strain>
    </source>
</reference>
<keyword evidence="1" id="KW-0812">Transmembrane</keyword>
<organism evidence="2 3">
    <name type="scientific">Cucumis sativus</name>
    <name type="common">Cucumber</name>
    <dbReference type="NCBI Taxonomy" id="3659"/>
    <lineage>
        <taxon>Eukaryota</taxon>
        <taxon>Viridiplantae</taxon>
        <taxon>Streptophyta</taxon>
        <taxon>Embryophyta</taxon>
        <taxon>Tracheophyta</taxon>
        <taxon>Spermatophyta</taxon>
        <taxon>Magnoliopsida</taxon>
        <taxon>eudicotyledons</taxon>
        <taxon>Gunneridae</taxon>
        <taxon>Pentapetalae</taxon>
        <taxon>rosids</taxon>
        <taxon>fabids</taxon>
        <taxon>Cucurbitales</taxon>
        <taxon>Cucurbitaceae</taxon>
        <taxon>Benincaseae</taxon>
        <taxon>Cucumis</taxon>
    </lineage>
</organism>
<accession>A0A0A0K8M1</accession>
<reference evidence="2 3" key="2">
    <citation type="journal article" date="2009" name="PLoS ONE">
        <title>An integrated genetic and cytogenetic map of the cucumber genome.</title>
        <authorList>
            <person name="Ren Y."/>
            <person name="Zhang Z."/>
            <person name="Liu J."/>
            <person name="Staub J.E."/>
            <person name="Han Y."/>
            <person name="Cheng Z."/>
            <person name="Li X."/>
            <person name="Lu J."/>
            <person name="Miao H."/>
            <person name="Kang H."/>
            <person name="Xie B."/>
            <person name="Gu X."/>
            <person name="Wang X."/>
            <person name="Du Y."/>
            <person name="Jin W."/>
            <person name="Huang S."/>
        </authorList>
    </citation>
    <scope>NUCLEOTIDE SEQUENCE [LARGE SCALE GENOMIC DNA]</scope>
    <source>
        <strain evidence="3">cv. 9930</strain>
    </source>
</reference>
<feature type="transmembrane region" description="Helical" evidence="1">
    <location>
        <begin position="74"/>
        <end position="97"/>
    </location>
</feature>
<keyword evidence="1" id="KW-1133">Transmembrane helix</keyword>
<keyword evidence="3" id="KW-1185">Reference proteome</keyword>
<keyword evidence="1" id="KW-0472">Membrane</keyword>
<dbReference type="Proteomes" id="UP000029981">
    <property type="component" value="Chromosome 6"/>
</dbReference>
<protein>
    <submittedName>
        <fullName evidence="2">Uncharacterized protein</fullName>
    </submittedName>
</protein>
<dbReference type="AlphaFoldDB" id="A0A0A0K8M1"/>
<evidence type="ECO:0000256" key="1">
    <source>
        <dbReference type="SAM" id="Phobius"/>
    </source>
</evidence>
<gene>
    <name evidence="2" type="ORF">Csa_6G052060</name>
</gene>
<proteinExistence type="predicted"/>
<reference evidence="2 3" key="3">
    <citation type="journal article" date="2010" name="BMC Genomics">
        <title>Transcriptome sequencing and comparative analysis of cucumber flowers with different sex types.</title>
        <authorList>
            <person name="Guo S."/>
            <person name="Zheng Y."/>
            <person name="Joung J.G."/>
            <person name="Liu S."/>
            <person name="Zhang Z."/>
            <person name="Crasta O.R."/>
            <person name="Sobral B.W."/>
            <person name="Xu Y."/>
            <person name="Huang S."/>
            <person name="Fei Z."/>
        </authorList>
    </citation>
    <scope>NUCLEOTIDE SEQUENCE [LARGE SCALE GENOMIC DNA]</scope>
    <source>
        <strain evidence="3">cv. 9930</strain>
    </source>
</reference>
<name>A0A0A0K8M1_CUCSA</name>
<evidence type="ECO:0000313" key="2">
    <source>
        <dbReference type="EMBL" id="KGN46080.1"/>
    </source>
</evidence>
<reference evidence="2 3" key="1">
    <citation type="journal article" date="2009" name="Nat. Genet.">
        <title>The genome of the cucumber, Cucumis sativus L.</title>
        <authorList>
            <person name="Huang S."/>
            <person name="Li R."/>
            <person name="Zhang Z."/>
            <person name="Li L."/>
            <person name="Gu X."/>
            <person name="Fan W."/>
            <person name="Lucas W.J."/>
            <person name="Wang X."/>
            <person name="Xie B."/>
            <person name="Ni P."/>
            <person name="Ren Y."/>
            <person name="Zhu H."/>
            <person name="Li J."/>
            <person name="Lin K."/>
            <person name="Jin W."/>
            <person name="Fei Z."/>
            <person name="Li G."/>
            <person name="Staub J."/>
            <person name="Kilian A."/>
            <person name="van der Vossen E.A."/>
            <person name="Wu Y."/>
            <person name="Guo J."/>
            <person name="He J."/>
            <person name="Jia Z."/>
            <person name="Ren Y."/>
            <person name="Tian G."/>
            <person name="Lu Y."/>
            <person name="Ruan J."/>
            <person name="Qian W."/>
            <person name="Wang M."/>
            <person name="Huang Q."/>
            <person name="Li B."/>
            <person name="Xuan Z."/>
            <person name="Cao J."/>
            <person name="Asan"/>
            <person name="Wu Z."/>
            <person name="Zhang J."/>
            <person name="Cai Q."/>
            <person name="Bai Y."/>
            <person name="Zhao B."/>
            <person name="Han Y."/>
            <person name="Li Y."/>
            <person name="Li X."/>
            <person name="Wang S."/>
            <person name="Shi Q."/>
            <person name="Liu S."/>
            <person name="Cho W.K."/>
            <person name="Kim J.Y."/>
            <person name="Xu Y."/>
            <person name="Heller-Uszynska K."/>
            <person name="Miao H."/>
            <person name="Cheng Z."/>
            <person name="Zhang S."/>
            <person name="Wu J."/>
            <person name="Yang Y."/>
            <person name="Kang H."/>
            <person name="Li M."/>
            <person name="Liang H."/>
            <person name="Ren X."/>
            <person name="Shi Z."/>
            <person name="Wen M."/>
            <person name="Jian M."/>
            <person name="Yang H."/>
            <person name="Zhang G."/>
            <person name="Yang Z."/>
            <person name="Chen R."/>
            <person name="Liu S."/>
            <person name="Li J."/>
            <person name="Ma L."/>
            <person name="Liu H."/>
            <person name="Zhou Y."/>
            <person name="Zhao J."/>
            <person name="Fang X."/>
            <person name="Li G."/>
            <person name="Fang L."/>
            <person name="Li Y."/>
            <person name="Liu D."/>
            <person name="Zheng H."/>
            <person name="Zhang Y."/>
            <person name="Qin N."/>
            <person name="Li Z."/>
            <person name="Yang G."/>
            <person name="Yang S."/>
            <person name="Bolund L."/>
            <person name="Kristiansen K."/>
            <person name="Zheng H."/>
            <person name="Li S."/>
            <person name="Zhang X."/>
            <person name="Yang H."/>
            <person name="Wang J."/>
            <person name="Sun R."/>
            <person name="Zhang B."/>
            <person name="Jiang S."/>
            <person name="Wang J."/>
            <person name="Du Y."/>
            <person name="Li S."/>
        </authorList>
    </citation>
    <scope>NUCLEOTIDE SEQUENCE [LARGE SCALE GENOMIC DNA]</scope>
    <source>
        <strain evidence="3">cv. 9930</strain>
    </source>
</reference>
<sequence>MSSINSTKKYMYNQIIRHSTRFQKVKEKHTYARTNPVTFPNISFTSESGLSIDTTGTIPAVSPRRTRVPIPMMMMMTMIIIIILLIAAVLVEGFLLVKYTALLGTLFLHELVVDGTFLPGDLLLLPIETEH</sequence>
<dbReference type="EMBL" id="CM002927">
    <property type="protein sequence ID" value="KGN46080.1"/>
    <property type="molecule type" value="Genomic_DNA"/>
</dbReference>